<comment type="caution">
    <text evidence="2">The sequence shown here is derived from an EMBL/GenBank/DDBJ whole genome shotgun (WGS) entry which is preliminary data.</text>
</comment>
<keyword evidence="1" id="KW-0472">Membrane</keyword>
<protein>
    <submittedName>
        <fullName evidence="2">Uncharacterized protein</fullName>
    </submittedName>
</protein>
<dbReference type="AlphaFoldDB" id="A0ABD3TE37"/>
<name>A0ABD3TE37_9LAMI</name>
<keyword evidence="3" id="KW-1185">Reference proteome</keyword>
<keyword evidence="1" id="KW-1133">Transmembrane helix</keyword>
<dbReference type="Proteomes" id="UP001634393">
    <property type="component" value="Unassembled WGS sequence"/>
</dbReference>
<keyword evidence="1" id="KW-0812">Transmembrane</keyword>
<gene>
    <name evidence="2" type="ORF">ACJIZ3_009998</name>
</gene>
<dbReference type="EMBL" id="JBJXBP010000004">
    <property type="protein sequence ID" value="KAL3835262.1"/>
    <property type="molecule type" value="Genomic_DNA"/>
</dbReference>
<reference evidence="2 3" key="1">
    <citation type="submission" date="2024-12" db="EMBL/GenBank/DDBJ databases">
        <title>The unique morphological basis and parallel evolutionary history of personate flowers in Penstemon.</title>
        <authorList>
            <person name="Depatie T.H."/>
            <person name="Wessinger C.A."/>
        </authorList>
    </citation>
    <scope>NUCLEOTIDE SEQUENCE [LARGE SCALE GENOMIC DNA]</scope>
    <source>
        <strain evidence="2">WTNN_2</strain>
        <tissue evidence="2">Leaf</tissue>
    </source>
</reference>
<proteinExistence type="predicted"/>
<accession>A0ABD3TE37</accession>
<evidence type="ECO:0000313" key="3">
    <source>
        <dbReference type="Proteomes" id="UP001634393"/>
    </source>
</evidence>
<sequence>MDETQIHQFVLAGNSTSHVQAGFQAEKVDPRSCLQRSRLVVYVWGLLAKARSCVFIISMAASADWIMITGWLPKRRSMTGHPYFVPKDWNER</sequence>
<feature type="transmembrane region" description="Helical" evidence="1">
    <location>
        <begin position="41"/>
        <end position="68"/>
    </location>
</feature>
<evidence type="ECO:0000256" key="1">
    <source>
        <dbReference type="SAM" id="Phobius"/>
    </source>
</evidence>
<organism evidence="2 3">
    <name type="scientific">Penstemon smallii</name>
    <dbReference type="NCBI Taxonomy" id="265156"/>
    <lineage>
        <taxon>Eukaryota</taxon>
        <taxon>Viridiplantae</taxon>
        <taxon>Streptophyta</taxon>
        <taxon>Embryophyta</taxon>
        <taxon>Tracheophyta</taxon>
        <taxon>Spermatophyta</taxon>
        <taxon>Magnoliopsida</taxon>
        <taxon>eudicotyledons</taxon>
        <taxon>Gunneridae</taxon>
        <taxon>Pentapetalae</taxon>
        <taxon>asterids</taxon>
        <taxon>lamiids</taxon>
        <taxon>Lamiales</taxon>
        <taxon>Plantaginaceae</taxon>
        <taxon>Cheloneae</taxon>
        <taxon>Penstemon</taxon>
    </lineage>
</organism>
<evidence type="ECO:0000313" key="2">
    <source>
        <dbReference type="EMBL" id="KAL3835262.1"/>
    </source>
</evidence>